<keyword evidence="3" id="KW-1185">Reference proteome</keyword>
<dbReference type="EMBL" id="WTYY01000001">
    <property type="protein sequence ID" value="MXO87490.1"/>
    <property type="molecule type" value="Genomic_DNA"/>
</dbReference>
<proteinExistence type="predicted"/>
<dbReference type="Gene3D" id="1.10.10.10">
    <property type="entry name" value="Winged helix-like DNA-binding domain superfamily/Winged helix DNA-binding domain"/>
    <property type="match status" value="1"/>
</dbReference>
<evidence type="ECO:0000313" key="2">
    <source>
        <dbReference type="EMBL" id="MXO87490.1"/>
    </source>
</evidence>
<dbReference type="Pfam" id="PF13601">
    <property type="entry name" value="HTH_34"/>
    <property type="match status" value="1"/>
</dbReference>
<protein>
    <submittedName>
        <fullName evidence="2">Helix-turn-helix domain-containing protein</fullName>
    </submittedName>
</protein>
<comment type="caution">
    <text evidence="2">The sequence shown here is derived from an EMBL/GenBank/DDBJ whole genome shotgun (WGS) entry which is preliminary data.</text>
</comment>
<sequence length="106" mass="11552">MKAEAPARFDVNEIDDVVHGRMRLGILAYLAGAGEADFIALRDHLETTNGNLSTHLSRLEEAGYVTQDRSIVNKRTRTVVSATPAGREALKAYVARMARLVDELGG</sequence>
<dbReference type="InterPro" id="IPR027395">
    <property type="entry name" value="WH_DNA-bd_dom"/>
</dbReference>
<dbReference type="Proteomes" id="UP000435243">
    <property type="component" value="Unassembled WGS sequence"/>
</dbReference>
<reference evidence="2 3" key="1">
    <citation type="submission" date="2019-12" db="EMBL/GenBank/DDBJ databases">
        <title>Genomic-based taxomic classification of the family Erythrobacteraceae.</title>
        <authorList>
            <person name="Xu L."/>
        </authorList>
    </citation>
    <scope>NUCLEOTIDE SEQUENCE [LARGE SCALE GENOMIC DNA]</scope>
    <source>
        <strain evidence="2 3">JCM 16339</strain>
    </source>
</reference>
<name>A0A844ZKE1_9SPHN</name>
<gene>
    <name evidence="2" type="ORF">GRI32_01925</name>
</gene>
<dbReference type="InterPro" id="IPR036390">
    <property type="entry name" value="WH_DNA-bd_sf"/>
</dbReference>
<dbReference type="InterPro" id="IPR036388">
    <property type="entry name" value="WH-like_DNA-bd_sf"/>
</dbReference>
<organism evidence="2 3">
    <name type="scientific">Alteraurantiacibacter aestuarii</name>
    <dbReference type="NCBI Taxonomy" id="650004"/>
    <lineage>
        <taxon>Bacteria</taxon>
        <taxon>Pseudomonadati</taxon>
        <taxon>Pseudomonadota</taxon>
        <taxon>Alphaproteobacteria</taxon>
        <taxon>Sphingomonadales</taxon>
        <taxon>Erythrobacteraceae</taxon>
        <taxon>Alteraurantiacibacter</taxon>
    </lineage>
</organism>
<evidence type="ECO:0000313" key="3">
    <source>
        <dbReference type="Proteomes" id="UP000435243"/>
    </source>
</evidence>
<feature type="domain" description="Winged helix DNA-binding" evidence="1">
    <location>
        <begin position="23"/>
        <end position="101"/>
    </location>
</feature>
<dbReference type="PANTHER" id="PTHR37318:SF1">
    <property type="entry name" value="BSL7504 PROTEIN"/>
    <property type="match status" value="1"/>
</dbReference>
<evidence type="ECO:0000259" key="1">
    <source>
        <dbReference type="Pfam" id="PF13601"/>
    </source>
</evidence>
<accession>A0A844ZKE1</accession>
<dbReference type="RefSeq" id="WP_160589423.1">
    <property type="nucleotide sequence ID" value="NZ_BAAAFP010000002.1"/>
</dbReference>
<dbReference type="SUPFAM" id="SSF46785">
    <property type="entry name" value="Winged helix' DNA-binding domain"/>
    <property type="match status" value="1"/>
</dbReference>
<dbReference type="PANTHER" id="PTHR37318">
    <property type="entry name" value="BSL7504 PROTEIN"/>
    <property type="match status" value="1"/>
</dbReference>
<dbReference type="AlphaFoldDB" id="A0A844ZKE1"/>
<dbReference type="OrthoDB" id="5521380at2"/>